<dbReference type="EMBL" id="VJMJ01000160">
    <property type="protein sequence ID" value="KAF0729836.1"/>
    <property type="molecule type" value="Genomic_DNA"/>
</dbReference>
<organism evidence="1 2">
    <name type="scientific">Aphanomyces euteiches</name>
    <dbReference type="NCBI Taxonomy" id="100861"/>
    <lineage>
        <taxon>Eukaryota</taxon>
        <taxon>Sar</taxon>
        <taxon>Stramenopiles</taxon>
        <taxon>Oomycota</taxon>
        <taxon>Saprolegniomycetes</taxon>
        <taxon>Saprolegniales</taxon>
        <taxon>Verrucalvaceae</taxon>
        <taxon>Aphanomyces</taxon>
    </lineage>
</organism>
<proteinExistence type="predicted"/>
<dbReference type="Proteomes" id="UP000481153">
    <property type="component" value="Unassembled WGS sequence"/>
</dbReference>
<name>A0A6G0WR17_9STRA</name>
<protein>
    <submittedName>
        <fullName evidence="1">Uncharacterized protein</fullName>
    </submittedName>
</protein>
<evidence type="ECO:0000313" key="2">
    <source>
        <dbReference type="Proteomes" id="UP000481153"/>
    </source>
</evidence>
<dbReference type="AlphaFoldDB" id="A0A6G0WR17"/>
<reference evidence="1 2" key="1">
    <citation type="submission" date="2019-07" db="EMBL/GenBank/DDBJ databases">
        <title>Genomics analysis of Aphanomyces spp. identifies a new class of oomycete effector associated with host adaptation.</title>
        <authorList>
            <person name="Gaulin E."/>
        </authorList>
    </citation>
    <scope>NUCLEOTIDE SEQUENCE [LARGE SCALE GENOMIC DNA]</scope>
    <source>
        <strain evidence="1 2">ATCC 201684</strain>
    </source>
</reference>
<evidence type="ECO:0000313" key="1">
    <source>
        <dbReference type="EMBL" id="KAF0729836.1"/>
    </source>
</evidence>
<accession>A0A6G0WR17</accession>
<sequence length="119" mass="13630">MHRGTFNESHRAFQTSTDFVQVRIVVPCARKFGWSDEDVDAWRVPTPQGDDQPTVGQLRAFARLRVDIFFVLFSSCDEETTDDLKVPVNEHYNSFVSKFGCLLRAFFDIPDLGQNTVLL</sequence>
<gene>
    <name evidence="1" type="ORF">Ae201684_012619</name>
</gene>
<comment type="caution">
    <text evidence="1">The sequence shown here is derived from an EMBL/GenBank/DDBJ whole genome shotgun (WGS) entry which is preliminary data.</text>
</comment>
<keyword evidence="2" id="KW-1185">Reference proteome</keyword>